<dbReference type="InterPro" id="IPR002813">
    <property type="entry name" value="Arg_biosynth_ArgJ"/>
</dbReference>
<protein>
    <recommendedName>
        <fullName evidence="8">Arginine biosynthesis bifunctional protein ArgJ</fullName>
    </recommendedName>
    <domain>
        <recommendedName>
            <fullName evidence="8">Glutamate N-acetyltransferase</fullName>
            <ecNumber evidence="8">2.3.1.35</ecNumber>
        </recommendedName>
        <alternativeName>
            <fullName evidence="8">Ornithine acetyltransferase</fullName>
            <shortName evidence="8">OATase</shortName>
        </alternativeName>
        <alternativeName>
            <fullName evidence="8">Ornithine transacetylase</fullName>
        </alternativeName>
    </domain>
    <domain>
        <recommendedName>
            <fullName evidence="8">Amino-acid acetyltransferase</fullName>
            <ecNumber evidence="8">2.3.1.1</ecNumber>
        </recommendedName>
        <alternativeName>
            <fullName evidence="8">N-acetylglutamate synthase</fullName>
            <shortName evidence="8">AGSase</shortName>
        </alternativeName>
    </domain>
    <component>
        <recommendedName>
            <fullName evidence="8">Arginine biosynthesis bifunctional protein ArgJ alpha chain</fullName>
        </recommendedName>
    </component>
    <component>
        <recommendedName>
            <fullName evidence="8">Arginine biosynthesis bifunctional protein ArgJ beta chain</fullName>
        </recommendedName>
    </component>
</protein>
<name>A0A1F4SWJ1_UNCSA</name>
<dbReference type="InterPro" id="IPR042195">
    <property type="entry name" value="ArgJ_beta_C"/>
</dbReference>
<feature type="binding site" evidence="8">
    <location>
        <position position="150"/>
    </location>
    <ligand>
        <name>substrate</name>
    </ligand>
</feature>
<dbReference type="GO" id="GO:0005737">
    <property type="term" value="C:cytoplasm"/>
    <property type="evidence" value="ECO:0007669"/>
    <property type="project" value="UniProtKB-SubCell"/>
</dbReference>
<dbReference type="Proteomes" id="UP000178417">
    <property type="component" value="Unassembled WGS sequence"/>
</dbReference>
<dbReference type="InterPro" id="IPR016117">
    <property type="entry name" value="ArgJ-like_dom_sf"/>
</dbReference>
<feature type="binding site" evidence="8">
    <location>
        <position position="172"/>
    </location>
    <ligand>
        <name>substrate</name>
    </ligand>
</feature>
<comment type="subcellular location">
    <subcellularLocation>
        <location evidence="8">Cytoplasm</location>
    </subcellularLocation>
</comment>
<dbReference type="NCBIfam" id="NF003802">
    <property type="entry name" value="PRK05388.1"/>
    <property type="match status" value="1"/>
</dbReference>
<comment type="similarity">
    <text evidence="1 8">Belongs to the ArgJ family.</text>
</comment>
<proteinExistence type="inferred from homology"/>
<keyword evidence="5 8" id="KW-0808">Transferase</keyword>
<feature type="site" description="Involved in the stabilization of negative charge on the oxyanion by the formation of the oxyanion hole" evidence="8">
    <location>
        <position position="113"/>
    </location>
</feature>
<feature type="binding site" evidence="8">
    <location>
        <position position="183"/>
    </location>
    <ligand>
        <name>substrate</name>
    </ligand>
</feature>
<keyword evidence="4 8" id="KW-0028">Amino-acid biosynthesis</keyword>
<dbReference type="EMBL" id="MEUB01000007">
    <property type="protein sequence ID" value="OGC24727.1"/>
    <property type="molecule type" value="Genomic_DNA"/>
</dbReference>
<dbReference type="Gene3D" id="3.10.20.340">
    <property type="entry name" value="ArgJ beta chain, C-terminal domain"/>
    <property type="match status" value="2"/>
</dbReference>
<evidence type="ECO:0000256" key="7">
    <source>
        <dbReference type="ARBA" id="ARBA00023315"/>
    </source>
</evidence>
<dbReference type="EC" id="2.3.1.35" evidence="8"/>
<dbReference type="EC" id="2.3.1.1" evidence="8"/>
<dbReference type="Pfam" id="PF01960">
    <property type="entry name" value="ArgJ"/>
    <property type="match status" value="2"/>
</dbReference>
<keyword evidence="6 8" id="KW-0068">Autocatalytic cleavage</keyword>
<dbReference type="GO" id="GO:0004042">
    <property type="term" value="F:L-glutamate N-acetyltransferase activity"/>
    <property type="evidence" value="ECO:0007669"/>
    <property type="project" value="UniProtKB-UniRule"/>
</dbReference>
<keyword evidence="8" id="KW-0963">Cytoplasm</keyword>
<dbReference type="UniPathway" id="UPA00068">
    <property type="reaction ID" value="UER00106"/>
</dbReference>
<comment type="subunit">
    <text evidence="2 8">Heterotetramer of two alpha and two beta chains.</text>
</comment>
<feature type="site" description="Involved in the stabilization of negative charge on the oxyanion by the formation of the oxyanion hole" evidence="8">
    <location>
        <position position="114"/>
    </location>
</feature>
<dbReference type="AlphaFoldDB" id="A0A1F4SWJ1"/>
<keyword evidence="7 8" id="KW-0012">Acyltransferase</keyword>
<dbReference type="NCBIfam" id="TIGR00120">
    <property type="entry name" value="ArgJ"/>
    <property type="match status" value="1"/>
</dbReference>
<organism evidence="9 10">
    <name type="scientific">candidate division WOR-1 bacterium RIFOXYB2_FULL_37_13</name>
    <dbReference type="NCBI Taxonomy" id="1802579"/>
    <lineage>
        <taxon>Bacteria</taxon>
        <taxon>Bacillati</taxon>
        <taxon>Saganbacteria</taxon>
    </lineage>
</organism>
<evidence type="ECO:0000256" key="8">
    <source>
        <dbReference type="HAMAP-Rule" id="MF_01106"/>
    </source>
</evidence>
<comment type="pathway">
    <text evidence="8">Amino-acid biosynthesis; L-arginine biosynthesis; N(2)-acetyl-L-ornithine from L-glutamate: step 1/4.</text>
</comment>
<comment type="catalytic activity">
    <reaction evidence="8">
        <text>N(2)-acetyl-L-ornithine + L-glutamate = N-acetyl-L-glutamate + L-ornithine</text>
        <dbReference type="Rhea" id="RHEA:15349"/>
        <dbReference type="ChEBI" id="CHEBI:29985"/>
        <dbReference type="ChEBI" id="CHEBI:44337"/>
        <dbReference type="ChEBI" id="CHEBI:46911"/>
        <dbReference type="ChEBI" id="CHEBI:57805"/>
        <dbReference type="EC" id="2.3.1.35"/>
    </reaction>
</comment>
<reference evidence="9 10" key="1">
    <citation type="journal article" date="2016" name="Nat. Commun.">
        <title>Thousands of microbial genomes shed light on interconnected biogeochemical processes in an aquifer system.</title>
        <authorList>
            <person name="Anantharaman K."/>
            <person name="Brown C.T."/>
            <person name="Hug L.A."/>
            <person name="Sharon I."/>
            <person name="Castelle C.J."/>
            <person name="Probst A.J."/>
            <person name="Thomas B.C."/>
            <person name="Singh A."/>
            <person name="Wilkins M.J."/>
            <person name="Karaoz U."/>
            <person name="Brodie E.L."/>
            <person name="Williams K.H."/>
            <person name="Hubbard S.S."/>
            <person name="Banfield J.F."/>
        </authorList>
    </citation>
    <scope>NUCLEOTIDE SEQUENCE [LARGE SCALE GENOMIC DNA]</scope>
</reference>
<feature type="chain" id="PRO_5023402010" description="Arginine biosynthesis bifunctional protein ArgJ alpha chain" evidence="8">
    <location>
        <begin position="1"/>
        <end position="182"/>
    </location>
</feature>
<accession>A0A1F4SWJ1</accession>
<evidence type="ECO:0000256" key="1">
    <source>
        <dbReference type="ARBA" id="ARBA00006774"/>
    </source>
</evidence>
<comment type="caution">
    <text evidence="9">The sequence shown here is derived from an EMBL/GenBank/DDBJ whole genome shotgun (WGS) entry which is preliminary data.</text>
</comment>
<keyword evidence="8" id="KW-0511">Multifunctional enzyme</keyword>
<dbReference type="CDD" id="cd02152">
    <property type="entry name" value="OAT"/>
    <property type="match status" value="1"/>
</dbReference>
<feature type="active site" description="Nucleophile" evidence="8">
    <location>
        <position position="183"/>
    </location>
</feature>
<feature type="chain" id="PRO_5023402011" description="Arginine biosynthesis bifunctional protein ArgJ beta chain" evidence="8">
    <location>
        <begin position="183"/>
        <end position="372"/>
    </location>
</feature>
<feature type="binding site" evidence="8">
    <location>
        <position position="266"/>
    </location>
    <ligand>
        <name>substrate</name>
    </ligand>
</feature>
<dbReference type="STRING" id="1802579.A2310_04500"/>
<dbReference type="PANTHER" id="PTHR23100:SF0">
    <property type="entry name" value="ARGININE BIOSYNTHESIS BIFUNCTIONAL PROTEIN ARGJ, MITOCHONDRIAL"/>
    <property type="match status" value="1"/>
</dbReference>
<dbReference type="GO" id="GO:0006592">
    <property type="term" value="P:ornithine biosynthetic process"/>
    <property type="evidence" value="ECO:0007669"/>
    <property type="project" value="TreeGrafter"/>
</dbReference>
<evidence type="ECO:0000256" key="4">
    <source>
        <dbReference type="ARBA" id="ARBA00022605"/>
    </source>
</evidence>
<evidence type="ECO:0000256" key="3">
    <source>
        <dbReference type="ARBA" id="ARBA00022571"/>
    </source>
</evidence>
<dbReference type="GO" id="GO:0006526">
    <property type="term" value="P:L-arginine biosynthetic process"/>
    <property type="evidence" value="ECO:0007669"/>
    <property type="project" value="UniProtKB-UniRule"/>
</dbReference>
<evidence type="ECO:0000256" key="2">
    <source>
        <dbReference type="ARBA" id="ARBA00011475"/>
    </source>
</evidence>
<dbReference type="PANTHER" id="PTHR23100">
    <property type="entry name" value="ARGININE BIOSYNTHESIS BIFUNCTIONAL PROTEIN ARGJ"/>
    <property type="match status" value="1"/>
</dbReference>
<comment type="pathway">
    <text evidence="8">Amino-acid biosynthesis; L-arginine biosynthesis; L-ornithine and N-acetyl-L-glutamate from L-glutamate and N(2)-acetyl-L-ornithine (cyclic): step 1/1.</text>
</comment>
<keyword evidence="3 8" id="KW-0055">Arginine biosynthesis</keyword>
<dbReference type="SUPFAM" id="SSF56266">
    <property type="entry name" value="DmpA/ArgJ-like"/>
    <property type="match status" value="1"/>
</dbReference>
<dbReference type="GO" id="GO:0004358">
    <property type="term" value="F:L-glutamate N-acetyltransferase activity, acting on acetyl-L-ornithine as donor"/>
    <property type="evidence" value="ECO:0007669"/>
    <property type="project" value="UniProtKB-UniRule"/>
</dbReference>
<gene>
    <name evidence="8" type="primary">argJ</name>
    <name evidence="9" type="ORF">A2310_04500</name>
</gene>
<comment type="function">
    <text evidence="8">Catalyzes two activities which are involved in the cyclic version of arginine biosynthesis: the synthesis of N-acetylglutamate from glutamate and acetyl-CoA as the acetyl donor, and of ornithine by transacetylation between N(2)-acetylornithine and glutamate.</text>
</comment>
<dbReference type="HAMAP" id="MF_01106">
    <property type="entry name" value="ArgJ"/>
    <property type="match status" value="1"/>
</dbReference>
<feature type="binding site" evidence="8">
    <location>
        <position position="372"/>
    </location>
    <ligand>
        <name>substrate</name>
    </ligand>
</feature>
<sequence length="372" mass="39179">MKKTKGGITAPRGFKASGIACGIKKSGKKDLALVCSDVPAVAAGVFTTNQYKAAPIIVSEENIKSGLCQAVIANAGNANCGTGEQGILDARKTASSIAKALNIKSNHVLVTSTGKIGEVLPMSKIIHGMPLLVKKLSKNGSSSAADAIMTTDLRKKEIAVKVGDFFVGGIAKGSGMIHPNMATMHAFITTDALIDKKNLQSVLKRAVDISFNMTTVDQCMSTNDCVFILANGLSNIKIDNSNMREFSEAVEFVCKYLAREIARDGEGATKLITVKVTGARNEKEAKIAARAIAGSDLLKCAVYGNDNNPGRILAAVGATGAKINPEKITTSMKFLKKEAIIICDLGAGASESFAWGCDLTEGYIKINARYHT</sequence>
<evidence type="ECO:0000313" key="10">
    <source>
        <dbReference type="Proteomes" id="UP000178417"/>
    </source>
</evidence>
<feature type="binding site" evidence="8">
    <location>
        <position position="367"/>
    </location>
    <ligand>
        <name>substrate</name>
    </ligand>
</feature>
<evidence type="ECO:0000313" key="9">
    <source>
        <dbReference type="EMBL" id="OGC24727.1"/>
    </source>
</evidence>
<comment type="catalytic activity">
    <reaction evidence="8">
        <text>L-glutamate + acetyl-CoA = N-acetyl-L-glutamate + CoA + H(+)</text>
        <dbReference type="Rhea" id="RHEA:24292"/>
        <dbReference type="ChEBI" id="CHEBI:15378"/>
        <dbReference type="ChEBI" id="CHEBI:29985"/>
        <dbReference type="ChEBI" id="CHEBI:44337"/>
        <dbReference type="ChEBI" id="CHEBI:57287"/>
        <dbReference type="ChEBI" id="CHEBI:57288"/>
        <dbReference type="EC" id="2.3.1.1"/>
    </reaction>
</comment>
<dbReference type="Gene3D" id="3.60.70.12">
    <property type="entry name" value="L-amino peptidase D-ALA esterase/amidase"/>
    <property type="match status" value="1"/>
</dbReference>
<dbReference type="FunFam" id="3.60.70.12:FF:000001">
    <property type="entry name" value="Arginine biosynthesis bifunctional protein ArgJ, chloroplastic"/>
    <property type="match status" value="1"/>
</dbReference>
<evidence type="ECO:0000256" key="6">
    <source>
        <dbReference type="ARBA" id="ARBA00022813"/>
    </source>
</evidence>
<evidence type="ECO:0000256" key="5">
    <source>
        <dbReference type="ARBA" id="ARBA00022679"/>
    </source>
</evidence>
<feature type="site" description="Cleavage; by autolysis" evidence="8">
    <location>
        <begin position="182"/>
        <end position="183"/>
    </location>
</feature>